<dbReference type="Pfam" id="PF05936">
    <property type="entry name" value="T6SS_VasE"/>
    <property type="match status" value="1"/>
</dbReference>
<dbReference type="PANTHER" id="PTHR35566:SF1">
    <property type="entry name" value="TYPE VI SECRETION SYSTEM BASEPLATE COMPONENT TSSK1"/>
    <property type="match status" value="1"/>
</dbReference>
<dbReference type="KEGG" id="aiq:Azoinq_02570"/>
<proteinExistence type="predicted"/>
<dbReference type="NCBIfam" id="TIGR03353">
    <property type="entry name" value="VI_chp_4"/>
    <property type="match status" value="1"/>
</dbReference>
<name>A0A975XV75_9RHOO</name>
<sequence>MPGSLRILWGEGMFLRPQHFQQQACYTDVQLARVASLTHLHPWGLQSLEIDQEALAGGFLRLAKLELLFQDGLGIKAPDETPLPAQRNLNDLPQLGASSLVFACLPAYNEFGGNCQATDENAARPVRFVTDQAPAPDLFSQALETDITVLRANVKIMLEPENRDGFLCIPVARLVKNASGSWGVDEQYIPPLLCLQASPALMAQLRRLIDILEVKSQALAATHRERVKSVVEYGTTDIASFWLLHTVNRSFPQLNHLHHFPAVHPEKLYEVLAQLAGELLTFSSSLTLAEIPLYHHMEADRVFTKLDELIRSLLDTVISSRYLIIPLTNPKPSFYQGHLDSDRLQDKTDFYLSVSSEMALPNLVETVPVKLKLGAPDDVERVLNSALGGIRLHHTPQTPAAIPVRVGNYYFALEPSGTMYERMMKARSISIYVPQSLDGLKLELIAVFH</sequence>
<organism evidence="1 2">
    <name type="scientific">Azospira inquinata</name>
    <dbReference type="NCBI Taxonomy" id="2785627"/>
    <lineage>
        <taxon>Bacteria</taxon>
        <taxon>Pseudomonadati</taxon>
        <taxon>Pseudomonadota</taxon>
        <taxon>Betaproteobacteria</taxon>
        <taxon>Rhodocyclales</taxon>
        <taxon>Rhodocyclaceae</taxon>
        <taxon>Azospira</taxon>
    </lineage>
</organism>
<reference evidence="1" key="1">
    <citation type="submission" date="2020-11" db="EMBL/GenBank/DDBJ databases">
        <title>Azospira inquinata sp. nov.</title>
        <authorList>
            <person name="Moe W.M."/>
            <person name="Mikes M.C."/>
        </authorList>
    </citation>
    <scope>NUCLEOTIDE SEQUENCE</scope>
    <source>
        <strain evidence="1">Azo-3</strain>
    </source>
</reference>
<dbReference type="Proteomes" id="UP000683428">
    <property type="component" value="Chromosome"/>
</dbReference>
<keyword evidence="2" id="KW-1185">Reference proteome</keyword>
<dbReference type="EMBL" id="CP064782">
    <property type="protein sequence ID" value="QWT49515.1"/>
    <property type="molecule type" value="Genomic_DNA"/>
</dbReference>
<dbReference type="AlphaFoldDB" id="A0A975XV75"/>
<evidence type="ECO:0000313" key="1">
    <source>
        <dbReference type="EMBL" id="QWT49515.1"/>
    </source>
</evidence>
<accession>A0A975XV75</accession>
<evidence type="ECO:0000313" key="2">
    <source>
        <dbReference type="Proteomes" id="UP000683428"/>
    </source>
</evidence>
<dbReference type="InterPro" id="IPR010263">
    <property type="entry name" value="T6SS_TssK"/>
</dbReference>
<dbReference type="PANTHER" id="PTHR35566">
    <property type="entry name" value="BLR3599 PROTEIN"/>
    <property type="match status" value="1"/>
</dbReference>
<gene>
    <name evidence="1" type="primary">tssK</name>
    <name evidence="1" type="ORF">Azoinq_02570</name>
</gene>
<protein>
    <submittedName>
        <fullName evidence="1">Type VI secretion system baseplate subunit TssK</fullName>
    </submittedName>
</protein>
<dbReference type="RefSeq" id="WP_216126801.1">
    <property type="nucleotide sequence ID" value="NZ_CP064782.1"/>
</dbReference>